<feature type="region of interest" description="Disordered" evidence="1">
    <location>
        <begin position="38"/>
        <end position="70"/>
    </location>
</feature>
<accession>A0A0D2M0E8</accession>
<feature type="compositionally biased region" description="Low complexity" evidence="1">
    <location>
        <begin position="47"/>
        <end position="59"/>
    </location>
</feature>
<keyword evidence="3" id="KW-1185">Reference proteome</keyword>
<name>A0A0D2M0E8_HYPSF</name>
<evidence type="ECO:0000313" key="2">
    <source>
        <dbReference type="EMBL" id="KJA16678.1"/>
    </source>
</evidence>
<protein>
    <submittedName>
        <fullName evidence="2">Uncharacterized protein</fullName>
    </submittedName>
</protein>
<sequence length="70" mass="7827">MLDDTPAQRASYSSVMSYSEVATEDLKTRTRLCRATSSFTRRKENQAAKSQAAKNQAAKLSGQVKRPKFQ</sequence>
<organism evidence="2 3">
    <name type="scientific">Hypholoma sublateritium (strain FD-334 SS-4)</name>
    <dbReference type="NCBI Taxonomy" id="945553"/>
    <lineage>
        <taxon>Eukaryota</taxon>
        <taxon>Fungi</taxon>
        <taxon>Dikarya</taxon>
        <taxon>Basidiomycota</taxon>
        <taxon>Agaricomycotina</taxon>
        <taxon>Agaricomycetes</taxon>
        <taxon>Agaricomycetidae</taxon>
        <taxon>Agaricales</taxon>
        <taxon>Agaricineae</taxon>
        <taxon>Strophariaceae</taxon>
        <taxon>Hypholoma</taxon>
    </lineage>
</organism>
<dbReference type="EMBL" id="KN817617">
    <property type="protein sequence ID" value="KJA16678.1"/>
    <property type="molecule type" value="Genomic_DNA"/>
</dbReference>
<gene>
    <name evidence="2" type="ORF">HYPSUDRAFT_47176</name>
</gene>
<dbReference type="Proteomes" id="UP000054270">
    <property type="component" value="Unassembled WGS sequence"/>
</dbReference>
<evidence type="ECO:0000256" key="1">
    <source>
        <dbReference type="SAM" id="MobiDB-lite"/>
    </source>
</evidence>
<reference evidence="3" key="1">
    <citation type="submission" date="2014-04" db="EMBL/GenBank/DDBJ databases">
        <title>Evolutionary Origins and Diversification of the Mycorrhizal Mutualists.</title>
        <authorList>
            <consortium name="DOE Joint Genome Institute"/>
            <consortium name="Mycorrhizal Genomics Consortium"/>
            <person name="Kohler A."/>
            <person name="Kuo A."/>
            <person name="Nagy L.G."/>
            <person name="Floudas D."/>
            <person name="Copeland A."/>
            <person name="Barry K.W."/>
            <person name="Cichocki N."/>
            <person name="Veneault-Fourrey C."/>
            <person name="LaButti K."/>
            <person name="Lindquist E.A."/>
            <person name="Lipzen A."/>
            <person name="Lundell T."/>
            <person name="Morin E."/>
            <person name="Murat C."/>
            <person name="Riley R."/>
            <person name="Ohm R."/>
            <person name="Sun H."/>
            <person name="Tunlid A."/>
            <person name="Henrissat B."/>
            <person name="Grigoriev I.V."/>
            <person name="Hibbett D.S."/>
            <person name="Martin F."/>
        </authorList>
    </citation>
    <scope>NUCLEOTIDE SEQUENCE [LARGE SCALE GENOMIC DNA]</scope>
    <source>
        <strain evidence="3">FD-334 SS-4</strain>
    </source>
</reference>
<evidence type="ECO:0000313" key="3">
    <source>
        <dbReference type="Proteomes" id="UP000054270"/>
    </source>
</evidence>
<proteinExistence type="predicted"/>
<dbReference type="AlphaFoldDB" id="A0A0D2M0E8"/>